<dbReference type="Pfam" id="PF00067">
    <property type="entry name" value="p450"/>
    <property type="match status" value="1"/>
</dbReference>
<evidence type="ECO:0000256" key="1">
    <source>
        <dbReference type="ARBA" id="ARBA00010617"/>
    </source>
</evidence>
<dbReference type="GO" id="GO:0020037">
    <property type="term" value="F:heme binding"/>
    <property type="evidence" value="ECO:0007669"/>
    <property type="project" value="InterPro"/>
</dbReference>
<reference evidence="6 7" key="1">
    <citation type="journal article" date="2018" name="Science">
        <title>The opium poppy genome and morphinan production.</title>
        <authorList>
            <person name="Guo L."/>
            <person name="Winzer T."/>
            <person name="Yang X."/>
            <person name="Li Y."/>
            <person name="Ning Z."/>
            <person name="He Z."/>
            <person name="Teodor R."/>
            <person name="Lu Y."/>
            <person name="Bowser T.A."/>
            <person name="Graham I.A."/>
            <person name="Ye K."/>
        </authorList>
    </citation>
    <scope>NUCLEOTIDE SEQUENCE [LARGE SCALE GENOMIC DNA]</scope>
    <source>
        <strain evidence="7">cv. HN1</strain>
        <tissue evidence="6">Leaves</tissue>
    </source>
</reference>
<dbReference type="InterPro" id="IPR036396">
    <property type="entry name" value="Cyt_P450_sf"/>
</dbReference>
<keyword evidence="4" id="KW-0560">Oxidoreductase</keyword>
<dbReference type="EMBL" id="CM010721">
    <property type="protein sequence ID" value="RZC71921.1"/>
    <property type="molecule type" value="Genomic_DNA"/>
</dbReference>
<gene>
    <name evidence="6" type="ORF">C5167_035077</name>
</gene>
<keyword evidence="3" id="KW-0479">Metal-binding</keyword>
<keyword evidence="7" id="KW-1185">Reference proteome</keyword>
<evidence type="ECO:0000313" key="6">
    <source>
        <dbReference type="EMBL" id="RZC71921.1"/>
    </source>
</evidence>
<dbReference type="AlphaFoldDB" id="A0A4Y7KIC8"/>
<dbReference type="GO" id="GO:0016705">
    <property type="term" value="F:oxidoreductase activity, acting on paired donors, with incorporation or reduction of molecular oxygen"/>
    <property type="evidence" value="ECO:0007669"/>
    <property type="project" value="InterPro"/>
</dbReference>
<evidence type="ECO:0000256" key="4">
    <source>
        <dbReference type="ARBA" id="ARBA00023002"/>
    </source>
</evidence>
<dbReference type="PANTHER" id="PTHR47955:SF8">
    <property type="entry name" value="CYTOCHROME P450 71D11-LIKE"/>
    <property type="match status" value="1"/>
</dbReference>
<name>A0A4Y7KIC8_PAPSO</name>
<evidence type="ECO:0008006" key="8">
    <source>
        <dbReference type="Google" id="ProtNLM"/>
    </source>
</evidence>
<sequence length="331" mass="36948">MKFLSHFSLPQSLCFFALILFMVVILNGRNRSETKIGCSPSLKLPLGPWKLPIIGNLHQILVGQPHQSLRDLAMKYGPLMHLQLGEISAIVVSSPDMAEQIMKKHDINFASRGELLAAEIVTYGYIDVGFSPYGDYWRQLRKIFSLELLSTKRVRSFRSLREEEMLNVIRNISSMAGSEINISETIINFANDVVVRATCGQKCKDKDVLISSLKEVLKLAGGFDVADLFPSFTLLHAICGIKPKLESLQKKLDKIVESIIEEHRETRSSKLIKTSSTSTDDHQLEGDLLDVLLRIQETGGGFEFPIATDNIKAVFMDIFSAGTDTSSSRVQ</sequence>
<dbReference type="Proteomes" id="UP000316621">
    <property type="component" value="Chromosome 7"/>
</dbReference>
<comment type="similarity">
    <text evidence="1">Belongs to the cytochrome P450 family.</text>
</comment>
<evidence type="ECO:0000256" key="5">
    <source>
        <dbReference type="ARBA" id="ARBA00023004"/>
    </source>
</evidence>
<evidence type="ECO:0000256" key="3">
    <source>
        <dbReference type="ARBA" id="ARBA00022723"/>
    </source>
</evidence>
<dbReference type="GO" id="GO:0004497">
    <property type="term" value="F:monooxygenase activity"/>
    <property type="evidence" value="ECO:0007669"/>
    <property type="project" value="InterPro"/>
</dbReference>
<evidence type="ECO:0000256" key="2">
    <source>
        <dbReference type="ARBA" id="ARBA00022617"/>
    </source>
</evidence>
<accession>A0A4Y7KIC8</accession>
<dbReference type="GO" id="GO:0005506">
    <property type="term" value="F:iron ion binding"/>
    <property type="evidence" value="ECO:0007669"/>
    <property type="project" value="InterPro"/>
</dbReference>
<dbReference type="OMA" id="MVVILNG"/>
<evidence type="ECO:0000313" key="7">
    <source>
        <dbReference type="Proteomes" id="UP000316621"/>
    </source>
</evidence>
<keyword evidence="5" id="KW-0408">Iron</keyword>
<dbReference type="Gramene" id="RZC71921">
    <property type="protein sequence ID" value="RZC71921"/>
    <property type="gene ID" value="C5167_035077"/>
</dbReference>
<dbReference type="SUPFAM" id="SSF48264">
    <property type="entry name" value="Cytochrome P450"/>
    <property type="match status" value="1"/>
</dbReference>
<dbReference type="PRINTS" id="PR00463">
    <property type="entry name" value="EP450I"/>
</dbReference>
<dbReference type="GO" id="GO:0033075">
    <property type="term" value="P:isoquinoline alkaloid biosynthetic process"/>
    <property type="evidence" value="ECO:0007669"/>
    <property type="project" value="UniProtKB-ARBA"/>
</dbReference>
<protein>
    <recommendedName>
        <fullName evidence="8">Cytochrome P450</fullName>
    </recommendedName>
</protein>
<dbReference type="InterPro" id="IPR002401">
    <property type="entry name" value="Cyt_P450_E_grp-I"/>
</dbReference>
<organism evidence="6 7">
    <name type="scientific">Papaver somniferum</name>
    <name type="common">Opium poppy</name>
    <dbReference type="NCBI Taxonomy" id="3469"/>
    <lineage>
        <taxon>Eukaryota</taxon>
        <taxon>Viridiplantae</taxon>
        <taxon>Streptophyta</taxon>
        <taxon>Embryophyta</taxon>
        <taxon>Tracheophyta</taxon>
        <taxon>Spermatophyta</taxon>
        <taxon>Magnoliopsida</taxon>
        <taxon>Ranunculales</taxon>
        <taxon>Papaveraceae</taxon>
        <taxon>Papaveroideae</taxon>
        <taxon>Papaver</taxon>
    </lineage>
</organism>
<dbReference type="PANTHER" id="PTHR47955">
    <property type="entry name" value="CYTOCHROME P450 FAMILY 71 PROTEIN"/>
    <property type="match status" value="1"/>
</dbReference>
<dbReference type="InterPro" id="IPR001128">
    <property type="entry name" value="Cyt_P450"/>
</dbReference>
<keyword evidence="2" id="KW-0349">Heme</keyword>
<proteinExistence type="inferred from homology"/>
<dbReference type="Gene3D" id="1.10.630.10">
    <property type="entry name" value="Cytochrome P450"/>
    <property type="match status" value="1"/>
</dbReference>